<dbReference type="SUPFAM" id="SSF46689">
    <property type="entry name" value="Homeodomain-like"/>
    <property type="match status" value="2"/>
</dbReference>
<dbReference type="PANTHER" id="PTHR42713:SF3">
    <property type="entry name" value="TRANSCRIPTIONAL REGULATORY PROTEIN HPTR"/>
    <property type="match status" value="1"/>
</dbReference>
<evidence type="ECO:0000256" key="4">
    <source>
        <dbReference type="ARBA" id="ARBA00023012"/>
    </source>
</evidence>
<keyword evidence="4" id="KW-0902">Two-component regulatory system</keyword>
<reference evidence="11 12" key="1">
    <citation type="submission" date="2020-01" db="EMBL/GenBank/DDBJ databases">
        <title>Paenibacillus soybeanensis sp. nov. isolated from the nodules of soybean (Glycine max(L.) Merr).</title>
        <authorList>
            <person name="Wang H."/>
        </authorList>
    </citation>
    <scope>NUCLEOTIDE SEQUENCE [LARGE SCALE GENOMIC DNA]</scope>
    <source>
        <strain evidence="11 12">DSM 23054</strain>
    </source>
</reference>
<proteinExistence type="predicted"/>
<keyword evidence="7" id="KW-0804">Transcription</keyword>
<evidence type="ECO:0000256" key="5">
    <source>
        <dbReference type="ARBA" id="ARBA00023015"/>
    </source>
</evidence>
<dbReference type="PANTHER" id="PTHR42713">
    <property type="entry name" value="HISTIDINE KINASE-RELATED"/>
    <property type="match status" value="1"/>
</dbReference>
<dbReference type="Proteomes" id="UP000558113">
    <property type="component" value="Unassembled WGS sequence"/>
</dbReference>
<dbReference type="InterPro" id="IPR009057">
    <property type="entry name" value="Homeodomain-like_sf"/>
</dbReference>
<dbReference type="Gene3D" id="1.10.10.60">
    <property type="entry name" value="Homeodomain-like"/>
    <property type="match status" value="2"/>
</dbReference>
<dbReference type="InterPro" id="IPR001789">
    <property type="entry name" value="Sig_transdc_resp-reg_receiver"/>
</dbReference>
<keyword evidence="6" id="KW-0238">DNA-binding</keyword>
<keyword evidence="5" id="KW-0805">Transcription regulation</keyword>
<feature type="domain" description="HTH araC/xylS-type" evidence="9">
    <location>
        <begin position="151"/>
        <end position="250"/>
    </location>
</feature>
<evidence type="ECO:0000256" key="1">
    <source>
        <dbReference type="ARBA" id="ARBA00004496"/>
    </source>
</evidence>
<dbReference type="Gene3D" id="3.40.50.2300">
    <property type="match status" value="1"/>
</dbReference>
<dbReference type="GO" id="GO:0005737">
    <property type="term" value="C:cytoplasm"/>
    <property type="evidence" value="ECO:0007669"/>
    <property type="project" value="UniProtKB-SubCell"/>
</dbReference>
<keyword evidence="2" id="KW-0963">Cytoplasm</keyword>
<dbReference type="InterPro" id="IPR051552">
    <property type="entry name" value="HptR"/>
</dbReference>
<dbReference type="Pfam" id="PF12833">
    <property type="entry name" value="HTH_18"/>
    <property type="match status" value="1"/>
</dbReference>
<dbReference type="AlphaFoldDB" id="A0A7X4YLZ4"/>
<comment type="subcellular location">
    <subcellularLocation>
        <location evidence="1">Cytoplasm</location>
    </subcellularLocation>
</comment>
<evidence type="ECO:0000313" key="12">
    <source>
        <dbReference type="Proteomes" id="UP000558113"/>
    </source>
</evidence>
<dbReference type="Pfam" id="PF00072">
    <property type="entry name" value="Response_reg"/>
    <property type="match status" value="1"/>
</dbReference>
<feature type="domain" description="Response regulatory" evidence="10">
    <location>
        <begin position="2"/>
        <end position="122"/>
    </location>
</feature>
<gene>
    <name evidence="11" type="ORF">GT003_07065</name>
</gene>
<protein>
    <submittedName>
        <fullName evidence="11">Response regulator</fullName>
    </submittedName>
</protein>
<evidence type="ECO:0000259" key="10">
    <source>
        <dbReference type="PROSITE" id="PS50110"/>
    </source>
</evidence>
<evidence type="ECO:0000256" key="7">
    <source>
        <dbReference type="ARBA" id="ARBA00023163"/>
    </source>
</evidence>
<dbReference type="SUPFAM" id="SSF52172">
    <property type="entry name" value="CheY-like"/>
    <property type="match status" value="1"/>
</dbReference>
<dbReference type="InterPro" id="IPR018060">
    <property type="entry name" value="HTH_AraC"/>
</dbReference>
<dbReference type="CDD" id="cd17536">
    <property type="entry name" value="REC_YesN-like"/>
    <property type="match status" value="1"/>
</dbReference>
<dbReference type="SMART" id="SM00342">
    <property type="entry name" value="HTH_ARAC"/>
    <property type="match status" value="1"/>
</dbReference>
<sequence length="252" mass="29096">MKIMIVDDEQFIRLGLEKIITKMDPSLRVLGSFGNGQEALAFLTKHESQKPDVLITDIKMPMMDGLKLIEIVQEKHKDISIVVLSGFSDFEYARMAMRGGVRDYLLKPVDKSALFELLNKLRHERGLEEAQVAEPSEDGEPVPEHEHYIIDEVKDILDREFDKNFELERLAETVGMNASYLSRLFKSKTSMTITDYLIQTRIDKAKQFLTDHPHLKNYEISHLVGYSDPVYFNKLFKKIVGVTPKDYKEKRG</sequence>
<feature type="modified residue" description="4-aspartylphosphate" evidence="8">
    <location>
        <position position="57"/>
    </location>
</feature>
<organism evidence="11 12">
    <name type="scientific">Paenibacillus sacheonensis</name>
    <dbReference type="NCBI Taxonomy" id="742054"/>
    <lineage>
        <taxon>Bacteria</taxon>
        <taxon>Bacillati</taxon>
        <taxon>Bacillota</taxon>
        <taxon>Bacilli</taxon>
        <taxon>Bacillales</taxon>
        <taxon>Paenibacillaceae</taxon>
        <taxon>Paenibacillus</taxon>
    </lineage>
</organism>
<evidence type="ECO:0000256" key="8">
    <source>
        <dbReference type="PROSITE-ProRule" id="PRU00169"/>
    </source>
</evidence>
<comment type="caution">
    <text evidence="11">The sequence shown here is derived from an EMBL/GenBank/DDBJ whole genome shotgun (WGS) entry which is preliminary data.</text>
</comment>
<dbReference type="SMART" id="SM00448">
    <property type="entry name" value="REC"/>
    <property type="match status" value="1"/>
</dbReference>
<dbReference type="GO" id="GO:0000160">
    <property type="term" value="P:phosphorelay signal transduction system"/>
    <property type="evidence" value="ECO:0007669"/>
    <property type="project" value="UniProtKB-KW"/>
</dbReference>
<evidence type="ECO:0000259" key="9">
    <source>
        <dbReference type="PROSITE" id="PS01124"/>
    </source>
</evidence>
<dbReference type="PROSITE" id="PS01124">
    <property type="entry name" value="HTH_ARAC_FAMILY_2"/>
    <property type="match status" value="1"/>
</dbReference>
<dbReference type="GO" id="GO:0043565">
    <property type="term" value="F:sequence-specific DNA binding"/>
    <property type="evidence" value="ECO:0007669"/>
    <property type="project" value="InterPro"/>
</dbReference>
<keyword evidence="3 8" id="KW-0597">Phosphoprotein</keyword>
<dbReference type="PROSITE" id="PS50110">
    <property type="entry name" value="RESPONSE_REGULATORY"/>
    <property type="match status" value="1"/>
</dbReference>
<evidence type="ECO:0000313" key="11">
    <source>
        <dbReference type="EMBL" id="NBC68742.1"/>
    </source>
</evidence>
<dbReference type="EMBL" id="JAAAMU010000003">
    <property type="protein sequence ID" value="NBC68742.1"/>
    <property type="molecule type" value="Genomic_DNA"/>
</dbReference>
<dbReference type="OrthoDB" id="159632at2"/>
<evidence type="ECO:0000256" key="3">
    <source>
        <dbReference type="ARBA" id="ARBA00022553"/>
    </source>
</evidence>
<evidence type="ECO:0000256" key="6">
    <source>
        <dbReference type="ARBA" id="ARBA00023125"/>
    </source>
</evidence>
<name>A0A7X4YLZ4_9BACL</name>
<evidence type="ECO:0000256" key="2">
    <source>
        <dbReference type="ARBA" id="ARBA00022490"/>
    </source>
</evidence>
<dbReference type="InterPro" id="IPR011006">
    <property type="entry name" value="CheY-like_superfamily"/>
</dbReference>
<dbReference type="RefSeq" id="WP_161695864.1">
    <property type="nucleotide sequence ID" value="NZ_JAAAMU010000003.1"/>
</dbReference>
<dbReference type="GO" id="GO:0003700">
    <property type="term" value="F:DNA-binding transcription factor activity"/>
    <property type="evidence" value="ECO:0007669"/>
    <property type="project" value="InterPro"/>
</dbReference>
<accession>A0A7X4YLZ4</accession>
<keyword evidence="12" id="KW-1185">Reference proteome</keyword>